<name>A0A326RJJ5_9BACT</name>
<evidence type="ECO:0000313" key="3">
    <source>
        <dbReference type="Proteomes" id="UP000248917"/>
    </source>
</evidence>
<sequence length="146" mass="17343">MRYIILILNRVYWFLTLVKNPSPFLGAVILVTLLIGVSIRNLLLVFYSFKSEPMITNIGIDFLILVVVFIFMYWFSMKNKELIEAARVNYSKFQNWFVCFLFLFTIVSFILLANLNRKKIFDQIDSSYSNDPQIESLEGEIRNWFR</sequence>
<gene>
    <name evidence="2" type="ORF">CLV31_1392</name>
</gene>
<protein>
    <submittedName>
        <fullName evidence="2">Uncharacterized protein</fullName>
    </submittedName>
</protein>
<dbReference type="EMBL" id="QKTX01000039">
    <property type="protein sequence ID" value="PZV75232.1"/>
    <property type="molecule type" value="Genomic_DNA"/>
</dbReference>
<keyword evidence="3" id="KW-1185">Reference proteome</keyword>
<feature type="transmembrane region" description="Helical" evidence="1">
    <location>
        <begin position="24"/>
        <end position="47"/>
    </location>
</feature>
<evidence type="ECO:0000256" key="1">
    <source>
        <dbReference type="SAM" id="Phobius"/>
    </source>
</evidence>
<keyword evidence="1" id="KW-0812">Transmembrane</keyword>
<feature type="transmembrane region" description="Helical" evidence="1">
    <location>
        <begin position="54"/>
        <end position="75"/>
    </location>
</feature>
<proteinExistence type="predicted"/>
<evidence type="ECO:0000313" key="2">
    <source>
        <dbReference type="EMBL" id="PZV75232.1"/>
    </source>
</evidence>
<comment type="caution">
    <text evidence="2">The sequence shown here is derived from an EMBL/GenBank/DDBJ whole genome shotgun (WGS) entry which is preliminary data.</text>
</comment>
<dbReference type="Proteomes" id="UP000248917">
    <property type="component" value="Unassembled WGS sequence"/>
</dbReference>
<keyword evidence="1" id="KW-1133">Transmembrane helix</keyword>
<keyword evidence="1" id="KW-0472">Membrane</keyword>
<feature type="transmembrane region" description="Helical" evidence="1">
    <location>
        <begin position="95"/>
        <end position="115"/>
    </location>
</feature>
<dbReference type="AlphaFoldDB" id="A0A326RJJ5"/>
<accession>A0A326RJJ5</accession>
<reference evidence="2 3" key="1">
    <citation type="submission" date="2018-06" db="EMBL/GenBank/DDBJ databases">
        <title>Genomic Encyclopedia of Archaeal and Bacterial Type Strains, Phase II (KMG-II): from individual species to whole genera.</title>
        <authorList>
            <person name="Goeker M."/>
        </authorList>
    </citation>
    <scope>NUCLEOTIDE SEQUENCE [LARGE SCALE GENOMIC DNA]</scope>
    <source>
        <strain evidence="2 3">T4</strain>
    </source>
</reference>
<organism evidence="2 3">
    <name type="scientific">Algoriphagus aquaeductus</name>
    <dbReference type="NCBI Taxonomy" id="475299"/>
    <lineage>
        <taxon>Bacteria</taxon>
        <taxon>Pseudomonadati</taxon>
        <taxon>Bacteroidota</taxon>
        <taxon>Cytophagia</taxon>
        <taxon>Cytophagales</taxon>
        <taxon>Cyclobacteriaceae</taxon>
        <taxon>Algoriphagus</taxon>
    </lineage>
</organism>